<evidence type="ECO:0000313" key="2">
    <source>
        <dbReference type="Proteomes" id="UP000515928"/>
    </source>
</evidence>
<dbReference type="KEGG" id="eio:H9L01_05040"/>
<evidence type="ECO:0000313" key="1">
    <source>
        <dbReference type="EMBL" id="QNN61724.1"/>
    </source>
</evidence>
<gene>
    <name evidence="1" type="ORF">H9L01_05040</name>
</gene>
<dbReference type="EMBL" id="CP060715">
    <property type="protein sequence ID" value="QNN61724.1"/>
    <property type="molecule type" value="Genomic_DNA"/>
</dbReference>
<keyword evidence="2" id="KW-1185">Reference proteome</keyword>
<dbReference type="Proteomes" id="UP000515928">
    <property type="component" value="Chromosome"/>
</dbReference>
<organism evidence="1 2">
    <name type="scientific">Erysipelothrix inopinata</name>
    <dbReference type="NCBI Taxonomy" id="225084"/>
    <lineage>
        <taxon>Bacteria</taxon>
        <taxon>Bacillati</taxon>
        <taxon>Bacillota</taxon>
        <taxon>Erysipelotrichia</taxon>
        <taxon>Erysipelotrichales</taxon>
        <taxon>Erysipelotrichaceae</taxon>
        <taxon>Erysipelothrix</taxon>
    </lineage>
</organism>
<reference evidence="1 2" key="1">
    <citation type="submission" date="2020-08" db="EMBL/GenBank/DDBJ databases">
        <title>Genome sequence of Erysipelothrix inopinata DSM 15511T.</title>
        <authorList>
            <person name="Hyun D.-W."/>
            <person name="Bae J.-W."/>
        </authorList>
    </citation>
    <scope>NUCLEOTIDE SEQUENCE [LARGE SCALE GENOMIC DNA]</scope>
    <source>
        <strain evidence="1 2">DSM 15511</strain>
    </source>
</reference>
<dbReference type="PROSITE" id="PS51257">
    <property type="entry name" value="PROKAR_LIPOPROTEIN"/>
    <property type="match status" value="1"/>
</dbReference>
<sequence>MKKIAITILSVLLLAGCSSKRDMTFKTDKMEFENGKTEQTTEVEGKNIETYLPKVEEEYQPFVLGWVDEAGKDVDVTNIPKKTTNISVKWDVEKLQDYNDTKELEETLVLMNKYVKTLNETPGIEFEFSLESYEEVKYIFITTIITHEEFLKEFAKPNSLARQKTTLAPMFDAFELMASQVSDFNDTKYPIATRVKVMDAEETVIYESLSGRVVKNILE</sequence>
<keyword evidence="1" id="KW-0449">Lipoprotein</keyword>
<accession>A0A7G9S1J9</accession>
<dbReference type="RefSeq" id="WP_187534919.1">
    <property type="nucleotide sequence ID" value="NZ_CBCSHU010000022.1"/>
</dbReference>
<protein>
    <submittedName>
        <fullName evidence="1">Membrane lipoprotein lipid attachment site-containing protein</fullName>
    </submittedName>
</protein>
<dbReference type="AlphaFoldDB" id="A0A7G9S1J9"/>
<name>A0A7G9S1J9_9FIRM</name>
<proteinExistence type="predicted"/>